<evidence type="ECO:0000313" key="1">
    <source>
        <dbReference type="EMBL" id="GAA4415083.1"/>
    </source>
</evidence>
<keyword evidence="2" id="KW-1185">Reference proteome</keyword>
<organism evidence="1 2">
    <name type="scientific">Georgenia halophila</name>
    <dbReference type="NCBI Taxonomy" id="620889"/>
    <lineage>
        <taxon>Bacteria</taxon>
        <taxon>Bacillati</taxon>
        <taxon>Actinomycetota</taxon>
        <taxon>Actinomycetes</taxon>
        <taxon>Micrococcales</taxon>
        <taxon>Bogoriellaceae</taxon>
        <taxon>Georgenia</taxon>
    </lineage>
</organism>
<comment type="caution">
    <text evidence="1">The sequence shown here is derived from an EMBL/GenBank/DDBJ whole genome shotgun (WGS) entry which is preliminary data.</text>
</comment>
<sequence length="251" mass="27105">MNEAQGPPQGSDLAAAGATWDADASAGEWIAPLLGPPGATLDHAVPRGYERYAVVPVPETGEPDGPEPLAWLDALLNVLEPFTGEQAVHCGIWTGWGWMYDHGDDPVTARGMAVLVARRGWRGRVSRWASAVVGRFPAVPDAMARSRPGAEAEEHLRTVRVERPDAPMLALPHPEYHLWTGPLRSATAFRQWPHDPPSLIWPDDRSWFVGIPIYTLEAAVGGSTALVDAVVGDPRLGARRAQPGTVLKMND</sequence>
<protein>
    <submittedName>
        <fullName evidence="1">Uncharacterized protein</fullName>
    </submittedName>
</protein>
<proteinExistence type="predicted"/>
<dbReference type="RefSeq" id="WP_345214537.1">
    <property type="nucleotide sequence ID" value="NZ_BAABGN010000001.1"/>
</dbReference>
<dbReference type="EMBL" id="BAABGN010000001">
    <property type="protein sequence ID" value="GAA4415083.1"/>
    <property type="molecule type" value="Genomic_DNA"/>
</dbReference>
<dbReference type="Proteomes" id="UP001500622">
    <property type="component" value="Unassembled WGS sequence"/>
</dbReference>
<gene>
    <name evidence="1" type="ORF">GCM10023169_01100</name>
</gene>
<evidence type="ECO:0000313" key="2">
    <source>
        <dbReference type="Proteomes" id="UP001500622"/>
    </source>
</evidence>
<reference evidence="2" key="1">
    <citation type="journal article" date="2019" name="Int. J. Syst. Evol. Microbiol.">
        <title>The Global Catalogue of Microorganisms (GCM) 10K type strain sequencing project: providing services to taxonomists for standard genome sequencing and annotation.</title>
        <authorList>
            <consortium name="The Broad Institute Genomics Platform"/>
            <consortium name="The Broad Institute Genome Sequencing Center for Infectious Disease"/>
            <person name="Wu L."/>
            <person name="Ma J."/>
        </authorList>
    </citation>
    <scope>NUCLEOTIDE SEQUENCE [LARGE SCALE GENOMIC DNA]</scope>
    <source>
        <strain evidence="2">JCM 17810</strain>
    </source>
</reference>
<name>A0ABP8KT13_9MICO</name>
<accession>A0ABP8KT13</accession>